<evidence type="ECO:0008006" key="4">
    <source>
        <dbReference type="Google" id="ProtNLM"/>
    </source>
</evidence>
<comment type="caution">
    <text evidence="2">The sequence shown here is derived from an EMBL/GenBank/DDBJ whole genome shotgun (WGS) entry which is preliminary data.</text>
</comment>
<dbReference type="Pfam" id="PF11747">
    <property type="entry name" value="RebB"/>
    <property type="match status" value="1"/>
</dbReference>
<reference evidence="2 3" key="1">
    <citation type="submission" date="2020-08" db="EMBL/GenBank/DDBJ databases">
        <title>Genomic Encyclopedia of Type Strains, Phase IV (KMG-IV): sequencing the most valuable type-strain genomes for metagenomic binning, comparative biology and taxonomic classification.</title>
        <authorList>
            <person name="Goeker M."/>
        </authorList>
    </citation>
    <scope>NUCLEOTIDE SEQUENCE [LARGE SCALE GENOMIC DNA]</scope>
    <source>
        <strain evidence="2 3">DSM 101806</strain>
    </source>
</reference>
<dbReference type="AlphaFoldDB" id="A0A7W6NXC7"/>
<feature type="region of interest" description="Disordered" evidence="1">
    <location>
        <begin position="78"/>
        <end position="98"/>
    </location>
</feature>
<dbReference type="InterPro" id="IPR021070">
    <property type="entry name" value="Killing_trait_RebB"/>
</dbReference>
<organism evidence="2 3">
    <name type="scientific">Sphingomonas kyeonggiensis</name>
    <dbReference type="NCBI Taxonomy" id="1268553"/>
    <lineage>
        <taxon>Bacteria</taxon>
        <taxon>Pseudomonadati</taxon>
        <taxon>Pseudomonadota</taxon>
        <taxon>Alphaproteobacteria</taxon>
        <taxon>Sphingomonadales</taxon>
        <taxon>Sphingomonadaceae</taxon>
        <taxon>Sphingomonas</taxon>
    </lineage>
</organism>
<accession>A0A7W6NXC7</accession>
<proteinExistence type="predicted"/>
<sequence>MSSTLNAQVVDSIAATSTLVVGQAPAGAQAMVDLAAAHALGTLLHGAVHRHQQSAISGAAAATAACTRILAARRVAVPVPVPPPPPAASAAPRGSKEG</sequence>
<keyword evidence="3" id="KW-1185">Reference proteome</keyword>
<name>A0A7W6NXC7_9SPHN</name>
<dbReference type="RefSeq" id="WP_183997446.1">
    <property type="nucleotide sequence ID" value="NZ_JACIEH010000002.1"/>
</dbReference>
<gene>
    <name evidence="2" type="ORF">GGR46_002120</name>
</gene>
<evidence type="ECO:0000313" key="2">
    <source>
        <dbReference type="EMBL" id="MBB4098556.1"/>
    </source>
</evidence>
<protein>
    <recommendedName>
        <fullName evidence="4">Killing trait domain-containing protein</fullName>
    </recommendedName>
</protein>
<dbReference type="Proteomes" id="UP000557392">
    <property type="component" value="Unassembled WGS sequence"/>
</dbReference>
<feature type="compositionally biased region" description="Low complexity" evidence="1">
    <location>
        <begin position="88"/>
        <end position="98"/>
    </location>
</feature>
<evidence type="ECO:0000256" key="1">
    <source>
        <dbReference type="SAM" id="MobiDB-lite"/>
    </source>
</evidence>
<dbReference type="EMBL" id="JACIEH010000002">
    <property type="protein sequence ID" value="MBB4098556.1"/>
    <property type="molecule type" value="Genomic_DNA"/>
</dbReference>
<evidence type="ECO:0000313" key="3">
    <source>
        <dbReference type="Proteomes" id="UP000557392"/>
    </source>
</evidence>